<dbReference type="GO" id="GO:0003697">
    <property type="term" value="F:single-stranded DNA binding"/>
    <property type="evidence" value="ECO:0007669"/>
    <property type="project" value="UniProtKB-UniRule"/>
</dbReference>
<dbReference type="InterPro" id="IPR011344">
    <property type="entry name" value="ssDNA-bd"/>
</dbReference>
<sequence>MRSNTTTTMTAAMAASRQSRGESVNQVTLIGRLISSPDLRETPSGKHVTTVRIAVQAGYHSGFFDVVLWGQAAEFATRYLTKGRLVYVAGRLNSRQWHATDASTRRTVEIVANRLQALSRKSAPAAPAA</sequence>
<evidence type="ECO:0000313" key="6">
    <source>
        <dbReference type="Proteomes" id="UP000000771"/>
    </source>
</evidence>
<dbReference type="PROSITE" id="PS50935">
    <property type="entry name" value="SSB"/>
    <property type="match status" value="1"/>
</dbReference>
<dbReference type="NCBIfam" id="TIGR00621">
    <property type="entry name" value="ssb"/>
    <property type="match status" value="1"/>
</dbReference>
<evidence type="ECO:0000313" key="5">
    <source>
        <dbReference type="EMBL" id="ACU54781.1"/>
    </source>
</evidence>
<feature type="compositionally biased region" description="Low complexity" evidence="4">
    <location>
        <begin position="1"/>
        <end position="15"/>
    </location>
</feature>
<dbReference type="InterPro" id="IPR000424">
    <property type="entry name" value="Primosome_PriB/ssb"/>
</dbReference>
<protein>
    <recommendedName>
        <fullName evidence="2 3">Single-stranded DNA-binding protein</fullName>
        <shortName evidence="2">SSB</shortName>
    </recommendedName>
</protein>
<gene>
    <name evidence="5" type="ordered locus">Afer_1869</name>
</gene>
<proteinExistence type="inferred from homology"/>
<dbReference type="EMBL" id="CP001631">
    <property type="protein sequence ID" value="ACU54781.1"/>
    <property type="molecule type" value="Genomic_DNA"/>
</dbReference>
<dbReference type="KEGG" id="afo:Afer_1869"/>
<evidence type="ECO:0000256" key="3">
    <source>
        <dbReference type="RuleBase" id="RU000524"/>
    </source>
</evidence>
<evidence type="ECO:0000256" key="1">
    <source>
        <dbReference type="ARBA" id="ARBA00023125"/>
    </source>
</evidence>
<dbReference type="Pfam" id="PF00436">
    <property type="entry name" value="SSB"/>
    <property type="match status" value="1"/>
</dbReference>
<dbReference type="GO" id="GO:0006260">
    <property type="term" value="P:DNA replication"/>
    <property type="evidence" value="ECO:0007669"/>
    <property type="project" value="InterPro"/>
</dbReference>
<feature type="region of interest" description="Disordered" evidence="4">
    <location>
        <begin position="1"/>
        <end position="20"/>
    </location>
</feature>
<dbReference type="eggNOG" id="COG0629">
    <property type="taxonomic scope" value="Bacteria"/>
</dbReference>
<dbReference type="PANTHER" id="PTHR10302">
    <property type="entry name" value="SINGLE-STRANDED DNA-BINDING PROTEIN"/>
    <property type="match status" value="1"/>
</dbReference>
<dbReference type="AlphaFoldDB" id="C7M1D3"/>
<dbReference type="HAMAP" id="MF_00984">
    <property type="entry name" value="SSB"/>
    <property type="match status" value="1"/>
</dbReference>
<accession>C7M1D3</accession>
<evidence type="ECO:0000256" key="2">
    <source>
        <dbReference type="HAMAP-Rule" id="MF_00984"/>
    </source>
</evidence>
<keyword evidence="1 2" id="KW-0238">DNA-binding</keyword>
<dbReference type="STRING" id="525909.Afer_1869"/>
<dbReference type="OrthoDB" id="5186768at2"/>
<comment type="caution">
    <text evidence="2">Lacks conserved residue(s) required for the propagation of feature annotation.</text>
</comment>
<dbReference type="Proteomes" id="UP000000771">
    <property type="component" value="Chromosome"/>
</dbReference>
<dbReference type="SUPFAM" id="SSF50249">
    <property type="entry name" value="Nucleic acid-binding proteins"/>
    <property type="match status" value="1"/>
</dbReference>
<dbReference type="PANTHER" id="PTHR10302:SF27">
    <property type="entry name" value="SINGLE-STRANDED DNA-BINDING PROTEIN"/>
    <property type="match status" value="1"/>
</dbReference>
<dbReference type="GO" id="GO:0009295">
    <property type="term" value="C:nucleoid"/>
    <property type="evidence" value="ECO:0007669"/>
    <property type="project" value="TreeGrafter"/>
</dbReference>
<comment type="subunit">
    <text evidence="2">Homotetramer.</text>
</comment>
<dbReference type="CDD" id="cd04496">
    <property type="entry name" value="SSB_OBF"/>
    <property type="match status" value="1"/>
</dbReference>
<dbReference type="Gene3D" id="2.40.50.140">
    <property type="entry name" value="Nucleic acid-binding proteins"/>
    <property type="match status" value="1"/>
</dbReference>
<evidence type="ECO:0000256" key="4">
    <source>
        <dbReference type="SAM" id="MobiDB-lite"/>
    </source>
</evidence>
<organism evidence="5 6">
    <name type="scientific">Acidimicrobium ferrooxidans (strain DSM 10331 / JCM 15462 / NBRC 103882 / ICP)</name>
    <dbReference type="NCBI Taxonomy" id="525909"/>
    <lineage>
        <taxon>Bacteria</taxon>
        <taxon>Bacillati</taxon>
        <taxon>Actinomycetota</taxon>
        <taxon>Acidimicrobiia</taxon>
        <taxon>Acidimicrobiales</taxon>
        <taxon>Acidimicrobiaceae</taxon>
        <taxon>Acidimicrobium</taxon>
    </lineage>
</organism>
<name>C7M1D3_ACIFD</name>
<reference evidence="5 6" key="1">
    <citation type="journal article" date="2009" name="Stand. Genomic Sci.">
        <title>Complete genome sequence of Acidimicrobium ferrooxidans type strain (ICP).</title>
        <authorList>
            <person name="Clum A."/>
            <person name="Nolan M."/>
            <person name="Lang E."/>
            <person name="Glavina Del Rio T."/>
            <person name="Tice H."/>
            <person name="Copeland A."/>
            <person name="Cheng J.F."/>
            <person name="Lucas S."/>
            <person name="Chen F."/>
            <person name="Bruce D."/>
            <person name="Goodwin L."/>
            <person name="Pitluck S."/>
            <person name="Ivanova N."/>
            <person name="Mavrommatis K."/>
            <person name="Mikhailova N."/>
            <person name="Pati A."/>
            <person name="Chen A."/>
            <person name="Palaniappan K."/>
            <person name="Goker M."/>
            <person name="Spring S."/>
            <person name="Land M."/>
            <person name="Hauser L."/>
            <person name="Chang Y.J."/>
            <person name="Jeffries C.C."/>
            <person name="Chain P."/>
            <person name="Bristow J."/>
            <person name="Eisen J.A."/>
            <person name="Markowitz V."/>
            <person name="Hugenholtz P."/>
            <person name="Kyrpides N.C."/>
            <person name="Klenk H.P."/>
            <person name="Lapidus A."/>
        </authorList>
    </citation>
    <scope>NUCLEOTIDE SEQUENCE [LARGE SCALE GENOMIC DNA]</scope>
    <source>
        <strain evidence="6">DSM 10331 / JCM 15462 / NBRC 103882 / ICP</strain>
    </source>
</reference>
<dbReference type="InterPro" id="IPR012340">
    <property type="entry name" value="NA-bd_OB-fold"/>
</dbReference>
<dbReference type="HOGENOM" id="CLU_078758_6_0_11"/>
<keyword evidence="6" id="KW-1185">Reference proteome</keyword>